<dbReference type="Proteomes" id="UP001596958">
    <property type="component" value="Unassembled WGS sequence"/>
</dbReference>
<proteinExistence type="predicted"/>
<accession>A0ABW2YZC1</accession>
<keyword evidence="1" id="KW-0001">2Fe-2S</keyword>
<evidence type="ECO:0000256" key="3">
    <source>
        <dbReference type="ARBA" id="ARBA00023004"/>
    </source>
</evidence>
<sequence length="151" mass="14775">MEREEFLSKLGIGVLAICTGCGIASCGSKSNDPGPSGGGGGGVTPPAPGSGTVFTADLNSEVTAIGTTKVSGGVILVRIAAGNVAGSFTAVQVACTHEGTNIGYNNSASKFVCPLHGSEFSQTGSVLLGPAAVALRKYTVNISGTTLSVVA</sequence>
<evidence type="ECO:0000313" key="6">
    <source>
        <dbReference type="EMBL" id="MFD0750970.1"/>
    </source>
</evidence>
<evidence type="ECO:0000313" key="7">
    <source>
        <dbReference type="Proteomes" id="UP001596958"/>
    </source>
</evidence>
<dbReference type="PROSITE" id="PS51296">
    <property type="entry name" value="RIESKE"/>
    <property type="match status" value="1"/>
</dbReference>
<dbReference type="Gene3D" id="2.102.10.10">
    <property type="entry name" value="Rieske [2Fe-2S] iron-sulphur domain"/>
    <property type="match status" value="1"/>
</dbReference>
<comment type="caution">
    <text evidence="6">The sequence shown here is derived from an EMBL/GenBank/DDBJ whole genome shotgun (WGS) entry which is preliminary data.</text>
</comment>
<evidence type="ECO:0000256" key="2">
    <source>
        <dbReference type="ARBA" id="ARBA00022723"/>
    </source>
</evidence>
<evidence type="ECO:0000256" key="1">
    <source>
        <dbReference type="ARBA" id="ARBA00022714"/>
    </source>
</evidence>
<name>A0ABW2YZC1_9SPHI</name>
<dbReference type="EMBL" id="JBHTHU010000009">
    <property type="protein sequence ID" value="MFD0750970.1"/>
    <property type="molecule type" value="Genomic_DNA"/>
</dbReference>
<protein>
    <submittedName>
        <fullName evidence="6">Ubiquinol-cytochrome c reductase iron-sulfur subunit</fullName>
    </submittedName>
</protein>
<reference evidence="7" key="1">
    <citation type="journal article" date="2019" name="Int. J. Syst. Evol. Microbiol.">
        <title>The Global Catalogue of Microorganisms (GCM) 10K type strain sequencing project: providing services to taxonomists for standard genome sequencing and annotation.</title>
        <authorList>
            <consortium name="The Broad Institute Genomics Platform"/>
            <consortium name="The Broad Institute Genome Sequencing Center for Infectious Disease"/>
            <person name="Wu L."/>
            <person name="Ma J."/>
        </authorList>
    </citation>
    <scope>NUCLEOTIDE SEQUENCE [LARGE SCALE GENOMIC DNA]</scope>
    <source>
        <strain evidence="7">CCUG 63418</strain>
    </source>
</reference>
<organism evidence="6 7">
    <name type="scientific">Mucilaginibacter calamicampi</name>
    <dbReference type="NCBI Taxonomy" id="1302352"/>
    <lineage>
        <taxon>Bacteria</taxon>
        <taxon>Pseudomonadati</taxon>
        <taxon>Bacteroidota</taxon>
        <taxon>Sphingobacteriia</taxon>
        <taxon>Sphingobacteriales</taxon>
        <taxon>Sphingobacteriaceae</taxon>
        <taxon>Mucilaginibacter</taxon>
    </lineage>
</organism>
<keyword evidence="2" id="KW-0479">Metal-binding</keyword>
<keyword evidence="3" id="KW-0408">Iron</keyword>
<evidence type="ECO:0000259" key="5">
    <source>
        <dbReference type="PROSITE" id="PS51296"/>
    </source>
</evidence>
<keyword evidence="7" id="KW-1185">Reference proteome</keyword>
<dbReference type="Pfam" id="PF00355">
    <property type="entry name" value="Rieske"/>
    <property type="match status" value="1"/>
</dbReference>
<gene>
    <name evidence="6" type="ORF">ACFQZS_12515</name>
</gene>
<feature type="domain" description="Rieske" evidence="5">
    <location>
        <begin position="83"/>
        <end position="149"/>
    </location>
</feature>
<dbReference type="SUPFAM" id="SSF50022">
    <property type="entry name" value="ISP domain"/>
    <property type="match status" value="1"/>
</dbReference>
<dbReference type="RefSeq" id="WP_377100715.1">
    <property type="nucleotide sequence ID" value="NZ_JBHTHU010000009.1"/>
</dbReference>
<dbReference type="PROSITE" id="PS51257">
    <property type="entry name" value="PROKAR_LIPOPROTEIN"/>
    <property type="match status" value="1"/>
</dbReference>
<evidence type="ECO:0000256" key="4">
    <source>
        <dbReference type="ARBA" id="ARBA00023014"/>
    </source>
</evidence>
<dbReference type="InterPro" id="IPR017941">
    <property type="entry name" value="Rieske_2Fe-2S"/>
</dbReference>
<dbReference type="InterPro" id="IPR036922">
    <property type="entry name" value="Rieske_2Fe-2S_sf"/>
</dbReference>
<keyword evidence="4" id="KW-0411">Iron-sulfur</keyword>